<dbReference type="GO" id="GO:0008270">
    <property type="term" value="F:zinc ion binding"/>
    <property type="evidence" value="ECO:0007669"/>
    <property type="project" value="UniProtKB-KW"/>
</dbReference>
<accession>A0A369K3J3</accession>
<evidence type="ECO:0000313" key="5">
    <source>
        <dbReference type="Proteomes" id="UP000076154"/>
    </source>
</evidence>
<keyword evidence="1" id="KW-0479">Metal-binding</keyword>
<feature type="domain" description="C2H2-type" evidence="3">
    <location>
        <begin position="474"/>
        <end position="504"/>
    </location>
</feature>
<evidence type="ECO:0000256" key="2">
    <source>
        <dbReference type="SAM" id="MobiDB-lite"/>
    </source>
</evidence>
<evidence type="ECO:0000313" key="4">
    <source>
        <dbReference type="EMBL" id="RDB27205.1"/>
    </source>
</evidence>
<feature type="compositionally biased region" description="Basic and acidic residues" evidence="2">
    <location>
        <begin position="377"/>
        <end position="391"/>
    </location>
</feature>
<keyword evidence="1" id="KW-0862">Zinc</keyword>
<dbReference type="PROSITE" id="PS50157">
    <property type="entry name" value="ZINC_FINGER_C2H2_2"/>
    <property type="match status" value="1"/>
</dbReference>
<protein>
    <recommendedName>
        <fullName evidence="3">C2H2-type domain-containing protein</fullName>
    </recommendedName>
</protein>
<dbReference type="InterPro" id="IPR013087">
    <property type="entry name" value="Znf_C2H2_type"/>
</dbReference>
<evidence type="ECO:0000259" key="3">
    <source>
        <dbReference type="PROSITE" id="PS50157"/>
    </source>
</evidence>
<organism evidence="4 5">
    <name type="scientific">Hypsizygus marmoreus</name>
    <name type="common">White beech mushroom</name>
    <name type="synonym">Agaricus marmoreus</name>
    <dbReference type="NCBI Taxonomy" id="39966"/>
    <lineage>
        <taxon>Eukaryota</taxon>
        <taxon>Fungi</taxon>
        <taxon>Dikarya</taxon>
        <taxon>Basidiomycota</taxon>
        <taxon>Agaricomycotina</taxon>
        <taxon>Agaricomycetes</taxon>
        <taxon>Agaricomycetidae</taxon>
        <taxon>Agaricales</taxon>
        <taxon>Tricholomatineae</taxon>
        <taxon>Lyophyllaceae</taxon>
        <taxon>Hypsizygus</taxon>
    </lineage>
</organism>
<dbReference type="AlphaFoldDB" id="A0A369K3J3"/>
<comment type="caution">
    <text evidence="4">The sequence shown here is derived from an EMBL/GenBank/DDBJ whole genome shotgun (WGS) entry which is preliminary data.</text>
</comment>
<feature type="region of interest" description="Disordered" evidence="2">
    <location>
        <begin position="361"/>
        <end position="395"/>
    </location>
</feature>
<sequence>MNFISAEEYLASMACAGVHSNTPHAYITFQGAQEDAHSTESFNYTHDYSPGDAPATNLSRFDKRPLLARDRHSIPSLLDHQIPGRPQEEIRGAETNPDLAGPSYQDFRRLDGQNEINYAIMPSVAQEPTHFAADFRDEKQFERTFHSMGGNVGTSTFIPDQPGLPLDIGASSYREGAVGGGDDYSLDWMPRGERQGVSAVNMRSMGESYPQTVASGSIPRSTQNPQYQGELHWMAQQLEGRRYAEGMHQLPLPAQATSHFIHESGQRAERYVPRTADALQVDHERLPHVNTVPRIMGMQATFGFEMKHKNDDSSQYEAVPSIFQAGFKVDVPHYWNTSQSQYADPEEDPAFQLNGILDQAAAPAASTSSTKKRRHVASAEEEKVEENRNGDEEREASITCAWGGCTDTLIHNEGESVDAFRERAKGHVKSHTDPVEADQDGKYTCHWGVCEDKIGDSRGLYRHAVGEKHACIKVRCPGCSQDFSREDALKKHRKNMCQNQGAQTLASGSESRLAKKRRLRK</sequence>
<feature type="region of interest" description="Disordered" evidence="2">
    <location>
        <begin position="492"/>
        <end position="521"/>
    </location>
</feature>
<keyword evidence="5" id="KW-1185">Reference proteome</keyword>
<dbReference type="Gene3D" id="3.30.160.60">
    <property type="entry name" value="Classic Zinc Finger"/>
    <property type="match status" value="1"/>
</dbReference>
<keyword evidence="1" id="KW-0863">Zinc-finger</keyword>
<dbReference type="InParanoid" id="A0A369K3J3"/>
<evidence type="ECO:0000256" key="1">
    <source>
        <dbReference type="PROSITE-ProRule" id="PRU00042"/>
    </source>
</evidence>
<feature type="compositionally biased region" description="Polar residues" evidence="2">
    <location>
        <begin position="496"/>
        <end position="510"/>
    </location>
</feature>
<dbReference type="Proteomes" id="UP000076154">
    <property type="component" value="Unassembled WGS sequence"/>
</dbReference>
<proteinExistence type="predicted"/>
<name>A0A369K3J3_HYPMA</name>
<reference evidence="4" key="1">
    <citation type="submission" date="2018-04" db="EMBL/GenBank/DDBJ databases">
        <title>Whole genome sequencing of Hypsizygus marmoreus.</title>
        <authorList>
            <person name="Choi I.-G."/>
            <person name="Min B."/>
            <person name="Kim J.-G."/>
            <person name="Kim S."/>
            <person name="Oh Y.-L."/>
            <person name="Kong W.-S."/>
            <person name="Park H."/>
            <person name="Jeong J."/>
            <person name="Song E.-S."/>
        </authorList>
    </citation>
    <scope>NUCLEOTIDE SEQUENCE [LARGE SCALE GENOMIC DNA]</scope>
    <source>
        <strain evidence="4">51987-8</strain>
    </source>
</reference>
<dbReference type="OrthoDB" id="2676372at2759"/>
<dbReference type="EMBL" id="LUEZ02000017">
    <property type="protein sequence ID" value="RDB27205.1"/>
    <property type="molecule type" value="Genomic_DNA"/>
</dbReference>
<gene>
    <name evidence="4" type="ORF">Hypma_004454</name>
</gene>
<feature type="region of interest" description="Disordered" evidence="2">
    <location>
        <begin position="77"/>
        <end position="102"/>
    </location>
</feature>